<protein>
    <submittedName>
        <fullName evidence="1">Uncharacterized protein</fullName>
    </submittedName>
</protein>
<dbReference type="OrthoDB" id="5086500at2759"/>
<evidence type="ECO:0000313" key="2">
    <source>
        <dbReference type="Proteomes" id="UP000182658"/>
    </source>
</evidence>
<evidence type="ECO:0000313" key="1">
    <source>
        <dbReference type="EMBL" id="OIW32323.1"/>
    </source>
</evidence>
<gene>
    <name evidence="1" type="ORF">CONLIGDRAFT_678731</name>
</gene>
<proteinExistence type="predicted"/>
<name>A0A1J7IYT6_9PEZI</name>
<dbReference type="EMBL" id="KV875095">
    <property type="protein sequence ID" value="OIW32323.1"/>
    <property type="molecule type" value="Genomic_DNA"/>
</dbReference>
<reference evidence="1 2" key="1">
    <citation type="submission" date="2016-10" db="EMBL/GenBank/DDBJ databases">
        <title>Draft genome sequence of Coniochaeta ligniaria NRRL30616, a lignocellulolytic fungus for bioabatement of inhibitors in plant biomass hydrolysates.</title>
        <authorList>
            <consortium name="DOE Joint Genome Institute"/>
            <person name="Jimenez D.J."/>
            <person name="Hector R.E."/>
            <person name="Riley R."/>
            <person name="Sun H."/>
            <person name="Grigoriev I.V."/>
            <person name="Van Elsas J.D."/>
            <person name="Nichols N.N."/>
        </authorList>
    </citation>
    <scope>NUCLEOTIDE SEQUENCE [LARGE SCALE GENOMIC DNA]</scope>
    <source>
        <strain evidence="1 2">NRRL 30616</strain>
    </source>
</reference>
<accession>A0A1J7IYT6</accession>
<organism evidence="1 2">
    <name type="scientific">Coniochaeta ligniaria NRRL 30616</name>
    <dbReference type="NCBI Taxonomy" id="1408157"/>
    <lineage>
        <taxon>Eukaryota</taxon>
        <taxon>Fungi</taxon>
        <taxon>Dikarya</taxon>
        <taxon>Ascomycota</taxon>
        <taxon>Pezizomycotina</taxon>
        <taxon>Sordariomycetes</taxon>
        <taxon>Sordariomycetidae</taxon>
        <taxon>Coniochaetales</taxon>
        <taxon>Coniochaetaceae</taxon>
        <taxon>Coniochaeta</taxon>
    </lineage>
</organism>
<dbReference type="AlphaFoldDB" id="A0A1J7IYT6"/>
<dbReference type="InParanoid" id="A0A1J7IYT6"/>
<keyword evidence="2" id="KW-1185">Reference proteome</keyword>
<sequence length="105" mass="11396">MAGDDETRQISAILRSLDPILDVQDKDLTPVCEALEERRLSIIGPVTLNEESVLNVARTILDAAAELNTEIDKICSSASEGKVAAAKAILNGQKAPEDRLLVRLW</sequence>
<dbReference type="Proteomes" id="UP000182658">
    <property type="component" value="Unassembled WGS sequence"/>
</dbReference>